<dbReference type="OrthoDB" id="10464461at2759"/>
<dbReference type="AlphaFoldDB" id="A0A8H5D0X0"/>
<evidence type="ECO:0000313" key="2">
    <source>
        <dbReference type="Proteomes" id="UP000559027"/>
    </source>
</evidence>
<organism evidence="1 2">
    <name type="scientific">Leucocoprinus leucothites</name>
    <dbReference type="NCBI Taxonomy" id="201217"/>
    <lineage>
        <taxon>Eukaryota</taxon>
        <taxon>Fungi</taxon>
        <taxon>Dikarya</taxon>
        <taxon>Basidiomycota</taxon>
        <taxon>Agaricomycotina</taxon>
        <taxon>Agaricomycetes</taxon>
        <taxon>Agaricomycetidae</taxon>
        <taxon>Agaricales</taxon>
        <taxon>Agaricineae</taxon>
        <taxon>Agaricaceae</taxon>
        <taxon>Leucocoprinus</taxon>
    </lineage>
</organism>
<accession>A0A8H5D0X0</accession>
<proteinExistence type="predicted"/>
<keyword evidence="2" id="KW-1185">Reference proteome</keyword>
<reference evidence="1 2" key="1">
    <citation type="journal article" date="2020" name="ISME J.">
        <title>Uncovering the hidden diversity of litter-decomposition mechanisms in mushroom-forming fungi.</title>
        <authorList>
            <person name="Floudas D."/>
            <person name="Bentzer J."/>
            <person name="Ahren D."/>
            <person name="Johansson T."/>
            <person name="Persson P."/>
            <person name="Tunlid A."/>
        </authorList>
    </citation>
    <scope>NUCLEOTIDE SEQUENCE [LARGE SCALE GENOMIC DNA]</scope>
    <source>
        <strain evidence="1 2">CBS 146.42</strain>
    </source>
</reference>
<dbReference type="EMBL" id="JAACJO010000014">
    <property type="protein sequence ID" value="KAF5350708.1"/>
    <property type="molecule type" value="Genomic_DNA"/>
</dbReference>
<evidence type="ECO:0000313" key="1">
    <source>
        <dbReference type="EMBL" id="KAF5350708.1"/>
    </source>
</evidence>
<comment type="caution">
    <text evidence="1">The sequence shown here is derived from an EMBL/GenBank/DDBJ whole genome shotgun (WGS) entry which is preliminary data.</text>
</comment>
<gene>
    <name evidence="1" type="ORF">D9756_008562</name>
</gene>
<dbReference type="Proteomes" id="UP000559027">
    <property type="component" value="Unassembled WGS sequence"/>
</dbReference>
<sequence>MDAVYLAYVHFGPSLSESRYERMRKLGIRTFYRAGTFVRSHFLSRAQQGRDEAVCAPHDADVDFGKNVEARQQGLPLFITKNEMPFIHEGHEQDYTVWRVDKRVHGHASKAIYTLQHNATKMYAQVYHEAFNITLMIAEKIATPVGLESVGGHEWTSPRAFGQQKDSMVWCVH</sequence>
<protein>
    <submittedName>
        <fullName evidence="1">Uncharacterized protein</fullName>
    </submittedName>
</protein>
<name>A0A8H5D0X0_9AGAR</name>